<reference evidence="7 8" key="1">
    <citation type="submission" date="2017-03" db="EMBL/GenBank/DDBJ databases">
        <title>Genome of the blue death feigning beetle - Asbolus verrucosus.</title>
        <authorList>
            <person name="Rider S.D."/>
        </authorList>
    </citation>
    <scope>NUCLEOTIDE SEQUENCE [LARGE SCALE GENOMIC DNA]</scope>
    <source>
        <strain evidence="7">Butters</strain>
        <tissue evidence="7">Head and leg muscle</tissue>
    </source>
</reference>
<dbReference type="CDD" id="cd06848">
    <property type="entry name" value="GCS_H"/>
    <property type="match status" value="1"/>
</dbReference>
<dbReference type="NCBIfam" id="NF002270">
    <property type="entry name" value="PRK01202.1"/>
    <property type="match status" value="1"/>
</dbReference>
<evidence type="ECO:0000256" key="5">
    <source>
        <dbReference type="RuleBase" id="RU364055"/>
    </source>
</evidence>
<feature type="domain" description="Lipoyl-binding" evidence="6">
    <location>
        <begin position="57"/>
        <end position="139"/>
    </location>
</feature>
<organism evidence="7 8">
    <name type="scientific">Asbolus verrucosus</name>
    <name type="common">Desert ironclad beetle</name>
    <dbReference type="NCBI Taxonomy" id="1661398"/>
    <lineage>
        <taxon>Eukaryota</taxon>
        <taxon>Metazoa</taxon>
        <taxon>Ecdysozoa</taxon>
        <taxon>Arthropoda</taxon>
        <taxon>Hexapoda</taxon>
        <taxon>Insecta</taxon>
        <taxon>Pterygota</taxon>
        <taxon>Neoptera</taxon>
        <taxon>Endopterygota</taxon>
        <taxon>Coleoptera</taxon>
        <taxon>Polyphaga</taxon>
        <taxon>Cucujiformia</taxon>
        <taxon>Tenebrionidae</taxon>
        <taxon>Pimeliinae</taxon>
        <taxon>Asbolus</taxon>
    </lineage>
</organism>
<comment type="function">
    <text evidence="5">The H protein shuttles the methylamine group of glycine from the P protein to the T protein.</text>
</comment>
<dbReference type="InterPro" id="IPR003016">
    <property type="entry name" value="2-oxoA_DH_lipoyl-BS"/>
</dbReference>
<comment type="subcellular location">
    <subcellularLocation>
        <location evidence="5">Mitochondrion</location>
    </subcellularLocation>
</comment>
<dbReference type="InterPro" id="IPR017453">
    <property type="entry name" value="GCV_H_sub"/>
</dbReference>
<evidence type="ECO:0000313" key="7">
    <source>
        <dbReference type="EMBL" id="RZC39119.1"/>
    </source>
</evidence>
<dbReference type="InterPro" id="IPR002930">
    <property type="entry name" value="GCV_H"/>
</dbReference>
<keyword evidence="8" id="KW-1185">Reference proteome</keyword>
<dbReference type="AlphaFoldDB" id="A0A482W2Y4"/>
<evidence type="ECO:0000256" key="2">
    <source>
        <dbReference type="ARBA" id="ARBA00022823"/>
    </source>
</evidence>
<comment type="caution">
    <text evidence="7">The sequence shown here is derived from an EMBL/GenBank/DDBJ whole genome shotgun (WGS) entry which is preliminary data.</text>
</comment>
<dbReference type="Gene3D" id="2.40.50.100">
    <property type="match status" value="1"/>
</dbReference>
<protein>
    <recommendedName>
        <fullName evidence="5">Glycine cleavage system H protein</fullName>
    </recommendedName>
</protein>
<dbReference type="PANTHER" id="PTHR11715:SF3">
    <property type="entry name" value="GLYCINE CLEAVAGE SYSTEM H PROTEIN-RELATED"/>
    <property type="match status" value="1"/>
</dbReference>
<evidence type="ECO:0000256" key="4">
    <source>
        <dbReference type="PIRSR" id="PIRSR617453-50"/>
    </source>
</evidence>
<dbReference type="EMBL" id="QDEB01037261">
    <property type="protein sequence ID" value="RZC39119.1"/>
    <property type="molecule type" value="Genomic_DNA"/>
</dbReference>
<dbReference type="Proteomes" id="UP000292052">
    <property type="component" value="Unassembled WGS sequence"/>
</dbReference>
<sequence length="164" mass="18671">MVVQRFIMCAANSVTKARILNQCRKQMTNRLIHTSRWMFAERLYTNKHEWVEVDGETGTIGISQYAQEALGDVVYAQLPDVDTVLKQKDECGALESVKAASEVYSPISGKVIEKNLNIEETPSLINSSCYDKGWLFKVKLSNKEELSGLMTEEQYNDFVKTQEH</sequence>
<evidence type="ECO:0000313" key="8">
    <source>
        <dbReference type="Proteomes" id="UP000292052"/>
    </source>
</evidence>
<dbReference type="GO" id="GO:0005960">
    <property type="term" value="C:glycine cleavage complex"/>
    <property type="evidence" value="ECO:0007669"/>
    <property type="project" value="UniProtKB-UniRule"/>
</dbReference>
<evidence type="ECO:0000259" key="6">
    <source>
        <dbReference type="PROSITE" id="PS50968"/>
    </source>
</evidence>
<dbReference type="InterPro" id="IPR000089">
    <property type="entry name" value="Biotin_lipoyl"/>
</dbReference>
<dbReference type="GO" id="GO:0009249">
    <property type="term" value="P:protein lipoylation"/>
    <property type="evidence" value="ECO:0007669"/>
    <property type="project" value="TreeGrafter"/>
</dbReference>
<evidence type="ECO:0000256" key="1">
    <source>
        <dbReference type="ARBA" id="ARBA00009249"/>
    </source>
</evidence>
<name>A0A482W2Y4_ASBVE</name>
<dbReference type="Pfam" id="PF01597">
    <property type="entry name" value="GCV_H"/>
    <property type="match status" value="1"/>
</dbReference>
<comment type="subunit">
    <text evidence="5">The glycine cleavage system is composed of four proteins: P, T, L and H.</text>
</comment>
<keyword evidence="5" id="KW-0496">Mitochondrion</keyword>
<feature type="modified residue" description="N6-lipoyllysine" evidence="4">
    <location>
        <position position="98"/>
    </location>
</feature>
<accession>A0A482W2Y4</accession>
<dbReference type="GO" id="GO:0005739">
    <property type="term" value="C:mitochondrion"/>
    <property type="evidence" value="ECO:0007669"/>
    <property type="project" value="UniProtKB-SubCell"/>
</dbReference>
<dbReference type="OrthoDB" id="10264154at2759"/>
<dbReference type="PROSITE" id="PS50968">
    <property type="entry name" value="BIOTINYL_LIPOYL"/>
    <property type="match status" value="1"/>
</dbReference>
<dbReference type="InterPro" id="IPR033753">
    <property type="entry name" value="GCV_H/Fam206"/>
</dbReference>
<gene>
    <name evidence="7" type="ORF">BDFB_008605</name>
</gene>
<dbReference type="SUPFAM" id="SSF51230">
    <property type="entry name" value="Single hybrid motif"/>
    <property type="match status" value="1"/>
</dbReference>
<proteinExistence type="inferred from homology"/>
<dbReference type="HAMAP" id="MF_00272">
    <property type="entry name" value="GcvH"/>
    <property type="match status" value="1"/>
</dbReference>
<keyword evidence="2 4" id="KW-0450">Lipoyl</keyword>
<comment type="cofactor">
    <cofactor evidence="5">
        <name>(R)-lipoate</name>
        <dbReference type="ChEBI" id="CHEBI:83088"/>
    </cofactor>
    <text evidence="5">Binds 1 lipoyl cofactor covalently.</text>
</comment>
<dbReference type="InterPro" id="IPR011053">
    <property type="entry name" value="Single_hybrid_motif"/>
</dbReference>
<keyword evidence="3 5" id="KW-0809">Transit peptide</keyword>
<dbReference type="STRING" id="1661398.A0A482W2Y4"/>
<evidence type="ECO:0000256" key="3">
    <source>
        <dbReference type="ARBA" id="ARBA00022946"/>
    </source>
</evidence>
<dbReference type="PROSITE" id="PS00189">
    <property type="entry name" value="LIPOYL"/>
    <property type="match status" value="1"/>
</dbReference>
<dbReference type="PANTHER" id="PTHR11715">
    <property type="entry name" value="GLYCINE CLEAVAGE SYSTEM H PROTEIN"/>
    <property type="match status" value="1"/>
</dbReference>
<comment type="similarity">
    <text evidence="1 5">Belongs to the GcvH family.</text>
</comment>
<dbReference type="NCBIfam" id="TIGR00527">
    <property type="entry name" value="gcvH"/>
    <property type="match status" value="1"/>
</dbReference>
<dbReference type="GO" id="GO:0019464">
    <property type="term" value="P:glycine decarboxylation via glycine cleavage system"/>
    <property type="evidence" value="ECO:0007669"/>
    <property type="project" value="UniProtKB-UniRule"/>
</dbReference>